<gene>
    <name evidence="6" type="ORF">SLEP1_g5742</name>
</gene>
<protein>
    <submittedName>
        <fullName evidence="6">Uncharacterized protein</fullName>
    </submittedName>
</protein>
<dbReference type="AlphaFoldDB" id="A0AAV5I110"/>
<dbReference type="GO" id="GO:0005634">
    <property type="term" value="C:nucleus"/>
    <property type="evidence" value="ECO:0007669"/>
    <property type="project" value="UniProtKB-SubCell"/>
</dbReference>
<organism evidence="6 7">
    <name type="scientific">Rubroshorea leprosula</name>
    <dbReference type="NCBI Taxonomy" id="152421"/>
    <lineage>
        <taxon>Eukaryota</taxon>
        <taxon>Viridiplantae</taxon>
        <taxon>Streptophyta</taxon>
        <taxon>Embryophyta</taxon>
        <taxon>Tracheophyta</taxon>
        <taxon>Spermatophyta</taxon>
        <taxon>Magnoliopsida</taxon>
        <taxon>eudicotyledons</taxon>
        <taxon>Gunneridae</taxon>
        <taxon>Pentapetalae</taxon>
        <taxon>rosids</taxon>
        <taxon>malvids</taxon>
        <taxon>Malvales</taxon>
        <taxon>Dipterocarpaceae</taxon>
        <taxon>Rubroshorea</taxon>
    </lineage>
</organism>
<keyword evidence="3" id="KW-0238">DNA-binding</keyword>
<dbReference type="Proteomes" id="UP001054252">
    <property type="component" value="Unassembled WGS sequence"/>
</dbReference>
<dbReference type="InterPro" id="IPR016177">
    <property type="entry name" value="DNA-bd_dom_sf"/>
</dbReference>
<reference evidence="6 7" key="1">
    <citation type="journal article" date="2021" name="Commun. Biol.">
        <title>The genome of Shorea leprosula (Dipterocarpaceae) highlights the ecological relevance of drought in aseasonal tropical rainforests.</title>
        <authorList>
            <person name="Ng K.K.S."/>
            <person name="Kobayashi M.J."/>
            <person name="Fawcett J.A."/>
            <person name="Hatakeyama M."/>
            <person name="Paape T."/>
            <person name="Ng C.H."/>
            <person name="Ang C.C."/>
            <person name="Tnah L.H."/>
            <person name="Lee C.T."/>
            <person name="Nishiyama T."/>
            <person name="Sese J."/>
            <person name="O'Brien M.J."/>
            <person name="Copetti D."/>
            <person name="Mohd Noor M.I."/>
            <person name="Ong R.C."/>
            <person name="Putra M."/>
            <person name="Sireger I.Z."/>
            <person name="Indrioko S."/>
            <person name="Kosugi Y."/>
            <person name="Izuno A."/>
            <person name="Isagi Y."/>
            <person name="Lee S.L."/>
            <person name="Shimizu K.K."/>
        </authorList>
    </citation>
    <scope>NUCLEOTIDE SEQUENCE [LARGE SCALE GENOMIC DNA]</scope>
    <source>
        <strain evidence="6">214</strain>
    </source>
</reference>
<evidence type="ECO:0000256" key="3">
    <source>
        <dbReference type="ARBA" id="ARBA00023125"/>
    </source>
</evidence>
<sequence length="137" mass="15413">MLVMEHGEPNVVQANNGGFIVEDDFIVSPKLSNLSRATFRNMKLRGRSGPQPGCRRYILDNNSPGNGWLLLGWIAEERVVGSGRVYKCYYDPSGRIYRTQYEVLHAWEQSGLVLLDMFSWLFSTTGSSSSLSNRGSF</sequence>
<keyword evidence="7" id="KW-1185">Reference proteome</keyword>
<evidence type="ECO:0000256" key="5">
    <source>
        <dbReference type="ARBA" id="ARBA00023242"/>
    </source>
</evidence>
<comment type="caution">
    <text evidence="6">The sequence shown here is derived from an EMBL/GenBank/DDBJ whole genome shotgun (WGS) entry which is preliminary data.</text>
</comment>
<dbReference type="GO" id="GO:0003677">
    <property type="term" value="F:DNA binding"/>
    <property type="evidence" value="ECO:0007669"/>
    <property type="project" value="UniProtKB-KW"/>
</dbReference>
<keyword evidence="2" id="KW-0805">Transcription regulation</keyword>
<evidence type="ECO:0000256" key="4">
    <source>
        <dbReference type="ARBA" id="ARBA00023163"/>
    </source>
</evidence>
<keyword evidence="4" id="KW-0804">Transcription</keyword>
<proteinExistence type="predicted"/>
<evidence type="ECO:0000256" key="2">
    <source>
        <dbReference type="ARBA" id="ARBA00023015"/>
    </source>
</evidence>
<evidence type="ECO:0000256" key="1">
    <source>
        <dbReference type="ARBA" id="ARBA00004123"/>
    </source>
</evidence>
<evidence type="ECO:0000313" key="7">
    <source>
        <dbReference type="Proteomes" id="UP001054252"/>
    </source>
</evidence>
<comment type="subcellular location">
    <subcellularLocation>
        <location evidence="1">Nucleus</location>
    </subcellularLocation>
</comment>
<dbReference type="Gene3D" id="3.30.890.10">
    <property type="entry name" value="Methyl-cpg-binding Protein 2, Chain A"/>
    <property type="match status" value="1"/>
</dbReference>
<dbReference type="SUPFAM" id="SSF54171">
    <property type="entry name" value="DNA-binding domain"/>
    <property type="match status" value="1"/>
</dbReference>
<name>A0AAV5I110_9ROSI</name>
<dbReference type="EMBL" id="BPVZ01000005">
    <property type="protein sequence ID" value="GKU91939.1"/>
    <property type="molecule type" value="Genomic_DNA"/>
</dbReference>
<accession>A0AAV5I110</accession>
<keyword evidence="5" id="KW-0539">Nucleus</keyword>
<evidence type="ECO:0000313" key="6">
    <source>
        <dbReference type="EMBL" id="GKU91939.1"/>
    </source>
</evidence>